<dbReference type="InterPro" id="IPR035959">
    <property type="entry name" value="RutC-like_sf"/>
</dbReference>
<dbReference type="Gene3D" id="3.30.1330.40">
    <property type="entry name" value="RutC-like"/>
    <property type="match status" value="1"/>
</dbReference>
<dbReference type="GO" id="GO:0019239">
    <property type="term" value="F:deaminase activity"/>
    <property type="evidence" value="ECO:0007669"/>
    <property type="project" value="TreeGrafter"/>
</dbReference>
<dbReference type="PANTHER" id="PTHR11803:SF58">
    <property type="entry name" value="PROTEIN HMF1-RELATED"/>
    <property type="match status" value="1"/>
</dbReference>
<dbReference type="Pfam" id="PF01042">
    <property type="entry name" value="Ribonuc_L-PSP"/>
    <property type="match status" value="1"/>
</dbReference>
<dbReference type="CDD" id="cd00448">
    <property type="entry name" value="YjgF_YER057c_UK114_family"/>
    <property type="match status" value="1"/>
</dbReference>
<dbReference type="AlphaFoldDB" id="A0A381NA75"/>
<gene>
    <name evidence="2" type="ORF">METZ01_LOCUS3838</name>
</gene>
<organism evidence="2">
    <name type="scientific">marine metagenome</name>
    <dbReference type="NCBI Taxonomy" id="408172"/>
    <lineage>
        <taxon>unclassified sequences</taxon>
        <taxon>metagenomes</taxon>
        <taxon>ecological metagenomes</taxon>
    </lineage>
</organism>
<dbReference type="InterPro" id="IPR006175">
    <property type="entry name" value="YjgF/YER057c/UK114"/>
</dbReference>
<name>A0A381NA75_9ZZZZ</name>
<sequence>MPERKPVILAGSAPNPALSAGVIVGDFLFVSGHVAMDDSGKVVGEGDAEAQSRQVMDNIRGVVTAAGGKMEDVAKITCFLTDIANYSAYAKVRAETWPKEPPASSTVVVAGLVRPELLVEVEAIVRLPG</sequence>
<proteinExistence type="inferred from homology"/>
<evidence type="ECO:0000313" key="2">
    <source>
        <dbReference type="EMBL" id="SUZ50984.1"/>
    </source>
</evidence>
<dbReference type="EMBL" id="UINC01000199">
    <property type="protein sequence ID" value="SUZ50984.1"/>
    <property type="molecule type" value="Genomic_DNA"/>
</dbReference>
<dbReference type="GO" id="GO:0005829">
    <property type="term" value="C:cytosol"/>
    <property type="evidence" value="ECO:0007669"/>
    <property type="project" value="TreeGrafter"/>
</dbReference>
<comment type="similarity">
    <text evidence="1">Belongs to the RutC family.</text>
</comment>
<reference evidence="2" key="1">
    <citation type="submission" date="2018-05" db="EMBL/GenBank/DDBJ databases">
        <authorList>
            <person name="Lanie J.A."/>
            <person name="Ng W.-L."/>
            <person name="Kazmierczak K.M."/>
            <person name="Andrzejewski T.M."/>
            <person name="Davidsen T.M."/>
            <person name="Wayne K.J."/>
            <person name="Tettelin H."/>
            <person name="Glass J.I."/>
            <person name="Rusch D."/>
            <person name="Podicherti R."/>
            <person name="Tsui H.-C.T."/>
            <person name="Winkler M.E."/>
        </authorList>
    </citation>
    <scope>NUCLEOTIDE SEQUENCE</scope>
</reference>
<evidence type="ECO:0000256" key="1">
    <source>
        <dbReference type="ARBA" id="ARBA00010552"/>
    </source>
</evidence>
<dbReference type="SUPFAM" id="SSF55298">
    <property type="entry name" value="YjgF-like"/>
    <property type="match status" value="1"/>
</dbReference>
<accession>A0A381NA75</accession>
<protein>
    <submittedName>
        <fullName evidence="2">Uncharacterized protein</fullName>
    </submittedName>
</protein>
<dbReference type="PANTHER" id="PTHR11803">
    <property type="entry name" value="2-IMINOBUTANOATE/2-IMINOPROPANOATE DEAMINASE RIDA"/>
    <property type="match status" value="1"/>
</dbReference>